<dbReference type="AlphaFoldDB" id="A0A951UNP0"/>
<dbReference type="EMBL" id="JAHHHD010000028">
    <property type="protein sequence ID" value="MBW4660966.1"/>
    <property type="molecule type" value="Genomic_DNA"/>
</dbReference>
<dbReference type="Pfam" id="PF04883">
    <property type="entry name" value="HK97-gp10_like"/>
    <property type="match status" value="1"/>
</dbReference>
<evidence type="ECO:0000313" key="3">
    <source>
        <dbReference type="Proteomes" id="UP000757435"/>
    </source>
</evidence>
<reference evidence="2" key="1">
    <citation type="submission" date="2021-05" db="EMBL/GenBank/DDBJ databases">
        <authorList>
            <person name="Pietrasiak N."/>
            <person name="Ward R."/>
            <person name="Stajich J.E."/>
            <person name="Kurbessoian T."/>
        </authorList>
    </citation>
    <scope>NUCLEOTIDE SEQUENCE</scope>
    <source>
        <strain evidence="2">UHER 2000/2452</strain>
    </source>
</reference>
<evidence type="ECO:0000313" key="2">
    <source>
        <dbReference type="EMBL" id="MBW4660966.1"/>
    </source>
</evidence>
<name>A0A951UNP0_9CYAN</name>
<reference evidence="2" key="2">
    <citation type="journal article" date="2022" name="Microbiol. Resour. Announc.">
        <title>Metagenome Sequencing to Explore Phylogenomics of Terrestrial Cyanobacteria.</title>
        <authorList>
            <person name="Ward R.D."/>
            <person name="Stajich J.E."/>
            <person name="Johansen J.R."/>
            <person name="Huntemann M."/>
            <person name="Clum A."/>
            <person name="Foster B."/>
            <person name="Foster B."/>
            <person name="Roux S."/>
            <person name="Palaniappan K."/>
            <person name="Varghese N."/>
            <person name="Mukherjee S."/>
            <person name="Reddy T.B.K."/>
            <person name="Daum C."/>
            <person name="Copeland A."/>
            <person name="Chen I.A."/>
            <person name="Ivanova N.N."/>
            <person name="Kyrpides N.C."/>
            <person name="Shapiro N."/>
            <person name="Eloe-Fadrosh E.A."/>
            <person name="Pietrasiak N."/>
        </authorList>
    </citation>
    <scope>NUCLEOTIDE SEQUENCE</scope>
    <source>
        <strain evidence="2">UHER 2000/2452</strain>
    </source>
</reference>
<evidence type="ECO:0000256" key="1">
    <source>
        <dbReference type="SAM" id="MobiDB-lite"/>
    </source>
</evidence>
<dbReference type="InterPro" id="IPR010064">
    <property type="entry name" value="HK97-gp10_tail"/>
</dbReference>
<protein>
    <submittedName>
        <fullName evidence="2">Uncharacterized protein</fullName>
    </submittedName>
</protein>
<proteinExistence type="predicted"/>
<feature type="region of interest" description="Disordered" evidence="1">
    <location>
        <begin position="71"/>
        <end position="94"/>
    </location>
</feature>
<gene>
    <name evidence="2" type="ORF">KME15_20005</name>
</gene>
<organism evidence="2 3">
    <name type="scientific">Drouetiella hepatica Uher 2000/2452</name>
    <dbReference type="NCBI Taxonomy" id="904376"/>
    <lineage>
        <taxon>Bacteria</taxon>
        <taxon>Bacillati</taxon>
        <taxon>Cyanobacteriota</taxon>
        <taxon>Cyanophyceae</taxon>
        <taxon>Oculatellales</taxon>
        <taxon>Oculatellaceae</taxon>
        <taxon>Drouetiella</taxon>
    </lineage>
</organism>
<accession>A0A951UNP0</accession>
<dbReference type="Proteomes" id="UP000757435">
    <property type="component" value="Unassembled WGS sequence"/>
</dbReference>
<comment type="caution">
    <text evidence="2">The sequence shown here is derived from an EMBL/GenBank/DDBJ whole genome shotgun (WGS) entry which is preliminary data.</text>
</comment>
<sequence length="113" mass="12367">MDLEQQINGAIAQGLNQVAEIALTDIREHVQVQSGRLRESYAIVQRATPDSLEVTVASPVDYRINHYPLAAPNARPDRNRSLQGNPLVNPAAEDSSKLEAVIEAQITQALNQL</sequence>